<dbReference type="Proteomes" id="UP000013989">
    <property type="component" value="Unassembled WGS sequence"/>
</dbReference>
<dbReference type="AlphaFoldDB" id="A0A9W5VH61"/>
<evidence type="ECO:0000313" key="1">
    <source>
        <dbReference type="EMBL" id="EOP72133.1"/>
    </source>
</evidence>
<comment type="caution">
    <text evidence="1">The sequence shown here is derived from an EMBL/GenBank/DDBJ whole genome shotgun (WGS) entry which is preliminary data.</text>
</comment>
<sequence>MKLTKEELVKRLILAEEYIAENNTKWVSNYFESFK</sequence>
<protein>
    <submittedName>
        <fullName evidence="1">Uncharacterized protein</fullName>
    </submittedName>
</protein>
<proteinExistence type="predicted"/>
<dbReference type="EMBL" id="AHEJ01000021">
    <property type="protein sequence ID" value="EOP72133.1"/>
    <property type="molecule type" value="Genomic_DNA"/>
</dbReference>
<evidence type="ECO:0000313" key="2">
    <source>
        <dbReference type="Proteomes" id="UP000013989"/>
    </source>
</evidence>
<name>A0A9W5VH61_BACCE</name>
<organism evidence="1 2">
    <name type="scientific">Bacillus cereus ISP2954</name>
    <dbReference type="NCBI Taxonomy" id="1053215"/>
    <lineage>
        <taxon>Bacteria</taxon>
        <taxon>Bacillati</taxon>
        <taxon>Bacillota</taxon>
        <taxon>Bacilli</taxon>
        <taxon>Bacillales</taxon>
        <taxon>Bacillaceae</taxon>
        <taxon>Bacillus</taxon>
        <taxon>Bacillus cereus group</taxon>
    </lineage>
</organism>
<gene>
    <name evidence="1" type="ORF">IGU_06697</name>
</gene>
<accession>A0A9W5VH61</accession>
<reference evidence="1 2" key="1">
    <citation type="submission" date="2012-12" db="EMBL/GenBank/DDBJ databases">
        <title>The Genome Sequence of Bacillus cereus ISP2954.</title>
        <authorList>
            <consortium name="The Broad Institute Genome Sequencing Platform"/>
            <consortium name="The Broad Institute Genome Sequencing Center for Infectious Disease"/>
            <person name="Feldgarden M."/>
            <person name="Van der Auwera G.A."/>
            <person name="Mahillon J."/>
            <person name="Duprez V."/>
            <person name="Timmery S."/>
            <person name="Mattelet C."/>
            <person name="Dierick K."/>
            <person name="Sun M."/>
            <person name="Yu Z."/>
            <person name="Zhu L."/>
            <person name="Hu X."/>
            <person name="Shank E.B."/>
            <person name="Swiecicka I."/>
            <person name="Hansen B.M."/>
            <person name="Andrup L."/>
            <person name="Walker B."/>
            <person name="Young S.K."/>
            <person name="Zeng Q."/>
            <person name="Gargeya S."/>
            <person name="Fitzgerald M."/>
            <person name="Haas B."/>
            <person name="Abouelleil A."/>
            <person name="Alvarado L."/>
            <person name="Arachchi H.M."/>
            <person name="Berlin A.M."/>
            <person name="Chapman S.B."/>
            <person name="Dewar J."/>
            <person name="Goldberg J."/>
            <person name="Griggs A."/>
            <person name="Gujja S."/>
            <person name="Hansen M."/>
            <person name="Howarth C."/>
            <person name="Imamovic A."/>
            <person name="Larimer J."/>
            <person name="McCowan C."/>
            <person name="Murphy C."/>
            <person name="Neiman D."/>
            <person name="Pearson M."/>
            <person name="Priest M."/>
            <person name="Roberts A."/>
            <person name="Saif S."/>
            <person name="Shea T."/>
            <person name="Sisk P."/>
            <person name="Sykes S."/>
            <person name="Wortman J."/>
            <person name="Nusbaum C."/>
            <person name="Birren B."/>
        </authorList>
    </citation>
    <scope>NUCLEOTIDE SEQUENCE [LARGE SCALE GENOMIC DNA]</scope>
    <source>
        <strain evidence="1 2">ISP2954</strain>
    </source>
</reference>